<keyword evidence="4" id="KW-0496">Mitochondrion</keyword>
<comment type="similarity">
    <text evidence="2">Belongs to the mitochondrion-specific ribosomal protein mL50 family.</text>
</comment>
<keyword evidence="9" id="KW-1185">Reference proteome</keyword>
<evidence type="ECO:0000256" key="6">
    <source>
        <dbReference type="ARBA" id="ARBA00035183"/>
    </source>
</evidence>
<keyword evidence="3" id="KW-0689">Ribosomal protein</keyword>
<sequence>MATGKWRIDRTTSAALRRILLVNIDHVVLSNTIMAALIKHGLSKNNLNEINSLFRKTSIIPFRNYAKRIKQKLKKVEVPACRTLQSTEESLACKGFLRCHKSYQPPADLRNRLEDIFRNVLGRQADKNEPILNPSLRYSLLVACSDEFKHGIPNSILHMIRTYDDLLEFYQTPVDTTLPLEKMKKIDLPPNLQIQYEPVRFLPDEDTMFNGQTAFPESNTLVTGVRTRKKFKGHKVTETWNVY</sequence>
<protein>
    <recommendedName>
        <fullName evidence="6">Large ribosomal subunit protein mL50</fullName>
    </recommendedName>
    <alternativeName>
        <fullName evidence="7">39S ribosomal protein L50, mitochondrial</fullName>
    </alternativeName>
</protein>
<name>A0A9P0MUZ6_NEZVI</name>
<dbReference type="OrthoDB" id="9939609at2759"/>
<dbReference type="Proteomes" id="UP001152798">
    <property type="component" value="Chromosome 6"/>
</dbReference>
<gene>
    <name evidence="8" type="ORF">NEZAVI_LOCUS13650</name>
</gene>
<dbReference type="PANTHER" id="PTHR31542:SF1">
    <property type="entry name" value="LARGE RIBOSOMAL SUBUNIT PROTEIN ML50"/>
    <property type="match status" value="1"/>
</dbReference>
<reference evidence="8" key="1">
    <citation type="submission" date="2022-01" db="EMBL/GenBank/DDBJ databases">
        <authorList>
            <person name="King R."/>
        </authorList>
    </citation>
    <scope>NUCLEOTIDE SEQUENCE</scope>
</reference>
<dbReference type="AlphaFoldDB" id="A0A9P0MUZ6"/>
<evidence type="ECO:0000256" key="1">
    <source>
        <dbReference type="ARBA" id="ARBA00004173"/>
    </source>
</evidence>
<evidence type="ECO:0000256" key="5">
    <source>
        <dbReference type="ARBA" id="ARBA00023274"/>
    </source>
</evidence>
<comment type="subcellular location">
    <subcellularLocation>
        <location evidence="1">Mitochondrion</location>
    </subcellularLocation>
</comment>
<evidence type="ECO:0000313" key="8">
    <source>
        <dbReference type="EMBL" id="CAH1405430.1"/>
    </source>
</evidence>
<accession>A0A9P0MUZ6</accession>
<dbReference type="EMBL" id="OV725082">
    <property type="protein sequence ID" value="CAH1405430.1"/>
    <property type="molecule type" value="Genomic_DNA"/>
</dbReference>
<dbReference type="GO" id="GO:0005762">
    <property type="term" value="C:mitochondrial large ribosomal subunit"/>
    <property type="evidence" value="ECO:0007669"/>
    <property type="project" value="TreeGrafter"/>
</dbReference>
<evidence type="ECO:0000256" key="4">
    <source>
        <dbReference type="ARBA" id="ARBA00023128"/>
    </source>
</evidence>
<proteinExistence type="inferred from homology"/>
<evidence type="ECO:0000256" key="2">
    <source>
        <dbReference type="ARBA" id="ARBA00008860"/>
    </source>
</evidence>
<organism evidence="8 9">
    <name type="scientific">Nezara viridula</name>
    <name type="common">Southern green stink bug</name>
    <name type="synonym">Cimex viridulus</name>
    <dbReference type="NCBI Taxonomy" id="85310"/>
    <lineage>
        <taxon>Eukaryota</taxon>
        <taxon>Metazoa</taxon>
        <taxon>Ecdysozoa</taxon>
        <taxon>Arthropoda</taxon>
        <taxon>Hexapoda</taxon>
        <taxon>Insecta</taxon>
        <taxon>Pterygota</taxon>
        <taxon>Neoptera</taxon>
        <taxon>Paraneoptera</taxon>
        <taxon>Hemiptera</taxon>
        <taxon>Heteroptera</taxon>
        <taxon>Panheteroptera</taxon>
        <taxon>Pentatomomorpha</taxon>
        <taxon>Pentatomoidea</taxon>
        <taxon>Pentatomidae</taxon>
        <taxon>Pentatominae</taxon>
        <taxon>Nezara</taxon>
    </lineage>
</organism>
<keyword evidence="5" id="KW-0687">Ribonucleoprotein</keyword>
<dbReference type="InterPro" id="IPR018305">
    <property type="entry name" value="Ribosomal_m50"/>
</dbReference>
<evidence type="ECO:0000256" key="7">
    <source>
        <dbReference type="ARBA" id="ARBA00035398"/>
    </source>
</evidence>
<evidence type="ECO:0000256" key="3">
    <source>
        <dbReference type="ARBA" id="ARBA00022980"/>
    </source>
</evidence>
<evidence type="ECO:0000313" key="9">
    <source>
        <dbReference type="Proteomes" id="UP001152798"/>
    </source>
</evidence>
<dbReference type="PANTHER" id="PTHR31542">
    <property type="entry name" value="39A RIBOSOMAL PROTEIN L50, MITOCHONDRIAL"/>
    <property type="match status" value="1"/>
</dbReference>